<gene>
    <name evidence="1" type="ORF">Glove_102g95</name>
</gene>
<reference evidence="1 2" key="1">
    <citation type="submission" date="2018-08" db="EMBL/GenBank/DDBJ databases">
        <title>Genome and evolution of the arbuscular mycorrhizal fungus Diversispora epigaea (formerly Glomus versiforme) and its bacterial endosymbionts.</title>
        <authorList>
            <person name="Sun X."/>
            <person name="Fei Z."/>
            <person name="Harrison M."/>
        </authorList>
    </citation>
    <scope>NUCLEOTIDE SEQUENCE [LARGE SCALE GENOMIC DNA]</scope>
    <source>
        <strain evidence="1 2">IT104</strain>
    </source>
</reference>
<evidence type="ECO:0000313" key="1">
    <source>
        <dbReference type="EMBL" id="RHZ82965.1"/>
    </source>
</evidence>
<keyword evidence="2" id="KW-1185">Reference proteome</keyword>
<organism evidence="1 2">
    <name type="scientific">Diversispora epigaea</name>
    <dbReference type="NCBI Taxonomy" id="1348612"/>
    <lineage>
        <taxon>Eukaryota</taxon>
        <taxon>Fungi</taxon>
        <taxon>Fungi incertae sedis</taxon>
        <taxon>Mucoromycota</taxon>
        <taxon>Glomeromycotina</taxon>
        <taxon>Glomeromycetes</taxon>
        <taxon>Diversisporales</taxon>
        <taxon>Diversisporaceae</taxon>
        <taxon>Diversispora</taxon>
    </lineage>
</organism>
<name>A0A397J3S5_9GLOM</name>
<evidence type="ECO:0000313" key="2">
    <source>
        <dbReference type="Proteomes" id="UP000266861"/>
    </source>
</evidence>
<comment type="caution">
    <text evidence="1">The sequence shown here is derived from an EMBL/GenBank/DDBJ whole genome shotgun (WGS) entry which is preliminary data.</text>
</comment>
<dbReference type="OrthoDB" id="2488241at2759"/>
<accession>A0A397J3S5</accession>
<protein>
    <submittedName>
        <fullName evidence="1">Uncharacterized protein</fullName>
    </submittedName>
</protein>
<dbReference type="AlphaFoldDB" id="A0A397J3S5"/>
<dbReference type="EMBL" id="PQFF01000095">
    <property type="protein sequence ID" value="RHZ82965.1"/>
    <property type="molecule type" value="Genomic_DNA"/>
</dbReference>
<proteinExistence type="predicted"/>
<dbReference type="Proteomes" id="UP000266861">
    <property type="component" value="Unassembled WGS sequence"/>
</dbReference>
<sequence>MQEKILSGKEFAGTAIQKINGELEFYFSTKGEKKLTLYNKNGLYNYKFRAINKVVQEIFLPFPVETIERTFDDIIKIIHYCFSVNIYCGQSTKGQSDEIYRRIDCTIVVTENNIYVNCKKLKKLLQLIQCKILSKVNFTKTIHSSKEILIEKINKKQLIIKEQKKLINNLKKYLIEKIEKEEAVASDEITNIIHTVSEKVVNKCIDISNLHPIFQELIRIQTEKSKETRYHSMFLRWTISIYSRSDLAAYNTMKIIMRLPSISILKSYIGKYEQSTGWQDKITYQLLSNLTINNIWEYERIRFFSHDSFKIQKDEMNEYQEFALQCQSEIESITSLSNSKLECIGICTLGSICDSVEENRTHIKSFDWYASK</sequence>